<dbReference type="PANTHER" id="PTHR11727:SF17">
    <property type="entry name" value="DIMETHYLADENOSINE TRANSFERASE 1, MITOCHONDRIAL"/>
    <property type="match status" value="1"/>
</dbReference>
<dbReference type="SUPFAM" id="SSF53335">
    <property type="entry name" value="S-adenosyl-L-methionine-dependent methyltransferases"/>
    <property type="match status" value="1"/>
</dbReference>
<protein>
    <recommendedName>
        <fullName evidence="7">rRNA adenine N(6)-methyltransferase</fullName>
        <ecNumber evidence="7">2.1.1.-</ecNumber>
    </recommendedName>
</protein>
<keyword evidence="7" id="KW-0698">rRNA processing</keyword>
<dbReference type="GO" id="GO:0034245">
    <property type="term" value="C:mitochondrial DNA-directed RNA polymerase complex"/>
    <property type="evidence" value="ECO:0007669"/>
    <property type="project" value="TreeGrafter"/>
</dbReference>
<dbReference type="AlphaFoldDB" id="A0A1E3QG27"/>
<proteinExistence type="inferred from homology"/>
<dbReference type="STRING" id="675824.A0A1E3QG27"/>
<dbReference type="Proteomes" id="UP000094385">
    <property type="component" value="Unassembled WGS sequence"/>
</dbReference>
<keyword evidence="3 7" id="KW-0808">Transferase</keyword>
<evidence type="ECO:0000256" key="1">
    <source>
        <dbReference type="ARBA" id="ARBA00004173"/>
    </source>
</evidence>
<dbReference type="GO" id="GO:0003723">
    <property type="term" value="F:RNA binding"/>
    <property type="evidence" value="ECO:0007669"/>
    <property type="project" value="UniProtKB-KW"/>
</dbReference>
<organism evidence="8 9">
    <name type="scientific">Lipomyces starkeyi NRRL Y-11557</name>
    <dbReference type="NCBI Taxonomy" id="675824"/>
    <lineage>
        <taxon>Eukaryota</taxon>
        <taxon>Fungi</taxon>
        <taxon>Dikarya</taxon>
        <taxon>Ascomycota</taxon>
        <taxon>Saccharomycotina</taxon>
        <taxon>Lipomycetes</taxon>
        <taxon>Lipomycetales</taxon>
        <taxon>Lipomycetaceae</taxon>
        <taxon>Lipomyces</taxon>
    </lineage>
</organism>
<evidence type="ECO:0000256" key="4">
    <source>
        <dbReference type="ARBA" id="ARBA00022691"/>
    </source>
</evidence>
<dbReference type="GO" id="GO:0006364">
    <property type="term" value="P:rRNA processing"/>
    <property type="evidence" value="ECO:0007669"/>
    <property type="project" value="UniProtKB-KW"/>
</dbReference>
<evidence type="ECO:0000313" key="9">
    <source>
        <dbReference type="Proteomes" id="UP000094385"/>
    </source>
</evidence>
<evidence type="ECO:0000256" key="5">
    <source>
        <dbReference type="ARBA" id="ARBA00022884"/>
    </source>
</evidence>
<keyword evidence="5" id="KW-0694">RNA-binding</keyword>
<comment type="subcellular location">
    <subcellularLocation>
        <location evidence="1">Mitochondrion</location>
    </subcellularLocation>
</comment>
<evidence type="ECO:0000256" key="7">
    <source>
        <dbReference type="RuleBase" id="RU362106"/>
    </source>
</evidence>
<dbReference type="OrthoDB" id="16079at2759"/>
<dbReference type="InterPro" id="IPR029063">
    <property type="entry name" value="SAM-dependent_MTases_sf"/>
</dbReference>
<dbReference type="GO" id="GO:0008168">
    <property type="term" value="F:methyltransferase activity"/>
    <property type="evidence" value="ECO:0007669"/>
    <property type="project" value="UniProtKB-KW"/>
</dbReference>
<reference evidence="8 9" key="1">
    <citation type="journal article" date="2016" name="Proc. Natl. Acad. Sci. U.S.A.">
        <title>Comparative genomics of biotechnologically important yeasts.</title>
        <authorList>
            <person name="Riley R."/>
            <person name="Haridas S."/>
            <person name="Wolfe K.H."/>
            <person name="Lopes M.R."/>
            <person name="Hittinger C.T."/>
            <person name="Goeker M."/>
            <person name="Salamov A.A."/>
            <person name="Wisecaver J.H."/>
            <person name="Long T.M."/>
            <person name="Calvey C.H."/>
            <person name="Aerts A.L."/>
            <person name="Barry K.W."/>
            <person name="Choi C."/>
            <person name="Clum A."/>
            <person name="Coughlan A.Y."/>
            <person name="Deshpande S."/>
            <person name="Douglass A.P."/>
            <person name="Hanson S.J."/>
            <person name="Klenk H.-P."/>
            <person name="LaButti K.M."/>
            <person name="Lapidus A."/>
            <person name="Lindquist E.A."/>
            <person name="Lipzen A.M."/>
            <person name="Meier-Kolthoff J.P."/>
            <person name="Ohm R.A."/>
            <person name="Otillar R.P."/>
            <person name="Pangilinan J.L."/>
            <person name="Peng Y."/>
            <person name="Rokas A."/>
            <person name="Rosa C.A."/>
            <person name="Scheuner C."/>
            <person name="Sibirny A.A."/>
            <person name="Slot J.C."/>
            <person name="Stielow J.B."/>
            <person name="Sun H."/>
            <person name="Kurtzman C.P."/>
            <person name="Blackwell M."/>
            <person name="Grigoriev I.V."/>
            <person name="Jeffries T.W."/>
        </authorList>
    </citation>
    <scope>NUCLEOTIDE SEQUENCE [LARGE SCALE GENOMIC DNA]</scope>
    <source>
        <strain evidence="8 9">NRRL Y-11557</strain>
    </source>
</reference>
<comment type="function">
    <text evidence="6">Mitochondrial transcription factor that confers selective promoter recognition on the core subunit of the yeast mitochondrial RNA polymerase. Interacts with DNA in a non-specific manner.</text>
</comment>
<dbReference type="GO" id="GO:0006391">
    <property type="term" value="P:transcription initiation at mitochondrial promoter"/>
    <property type="evidence" value="ECO:0007669"/>
    <property type="project" value="TreeGrafter"/>
</dbReference>
<dbReference type="EC" id="2.1.1.-" evidence="7"/>
<dbReference type="InterPro" id="IPR001737">
    <property type="entry name" value="KsgA/Erm"/>
</dbReference>
<keyword evidence="9" id="KW-1185">Reference proteome</keyword>
<keyword evidence="2 7" id="KW-0489">Methyltransferase</keyword>
<evidence type="ECO:0000256" key="3">
    <source>
        <dbReference type="ARBA" id="ARBA00022679"/>
    </source>
</evidence>
<dbReference type="GO" id="GO:0005759">
    <property type="term" value="C:mitochondrial matrix"/>
    <property type="evidence" value="ECO:0007669"/>
    <property type="project" value="TreeGrafter"/>
</dbReference>
<dbReference type="GO" id="GO:0032259">
    <property type="term" value="P:methylation"/>
    <property type="evidence" value="ECO:0007669"/>
    <property type="project" value="UniProtKB-KW"/>
</dbReference>
<evidence type="ECO:0000256" key="2">
    <source>
        <dbReference type="ARBA" id="ARBA00022603"/>
    </source>
</evidence>
<sequence>MKLGEPGVLPNTWRGAIGKAHQRVNMVNYEKSEEILKYLKLNEDYNKNFELIDCYPGCGVWSRALHKHLEPKVHVMLESFDNYYSWNKDGYNRDLSASKVIQVDPYKWKVYNLLERYGAYKPEHVPFNQINKSLLYTGQFTTAQGGQLLSQFITCIAYRNWIQKFGRIRMLLWVRDTAAFRAVATPEEPSRGKLSALVSLFADIDVVAASDSNDFKRQDTKTGKFLERIPALRNAPIKFSVDDTFMKGPLVLLDVKPKEQREWESEISAHEMEYVLRNLFITPKMQLRTSINTLGAGAREYFESRLGHLYDKTTHQLTPDEFVEIFQEFKVWPYKPEHLFDLGEDDLDSRTKRDIIQFI</sequence>
<dbReference type="InterPro" id="IPR023165">
    <property type="entry name" value="rRNA_Ade_diMease-like_C"/>
</dbReference>
<dbReference type="Gene3D" id="3.40.50.150">
    <property type="entry name" value="Vaccinia Virus protein VP39"/>
    <property type="match status" value="1"/>
</dbReference>
<keyword evidence="4 7" id="KW-0949">S-adenosyl-L-methionine</keyword>
<dbReference type="Pfam" id="PF00398">
    <property type="entry name" value="RrnaAD"/>
    <property type="match status" value="1"/>
</dbReference>
<dbReference type="Gene3D" id="1.10.8.100">
    <property type="entry name" value="Ribosomal RNA adenine dimethylase-like, domain 2"/>
    <property type="match status" value="1"/>
</dbReference>
<name>A0A1E3QG27_LIPST</name>
<dbReference type="PANTHER" id="PTHR11727">
    <property type="entry name" value="DIMETHYLADENOSINE TRANSFERASE"/>
    <property type="match status" value="1"/>
</dbReference>
<accession>A0A1E3QG27</accession>
<evidence type="ECO:0000256" key="6">
    <source>
        <dbReference type="ARBA" id="ARBA00024915"/>
    </source>
</evidence>
<dbReference type="EMBL" id="KV454289">
    <property type="protein sequence ID" value="ODQ76655.1"/>
    <property type="molecule type" value="Genomic_DNA"/>
</dbReference>
<dbReference type="GO" id="GO:0034246">
    <property type="term" value="F:mitochondrial transcription factor activity"/>
    <property type="evidence" value="ECO:0007669"/>
    <property type="project" value="TreeGrafter"/>
</dbReference>
<gene>
    <name evidence="8" type="ORF">LIPSTDRAFT_67614</name>
</gene>
<evidence type="ECO:0000313" key="8">
    <source>
        <dbReference type="EMBL" id="ODQ76655.1"/>
    </source>
</evidence>
<comment type="similarity">
    <text evidence="7">Belongs to the class I-like SAM-binding methyltransferase superfamily. rRNA adenine N(6)-methyltransferase family.</text>
</comment>